<dbReference type="CDD" id="cd20901">
    <property type="entry name" value="CC_AF10"/>
    <property type="match status" value="1"/>
</dbReference>
<dbReference type="InterPro" id="IPR011011">
    <property type="entry name" value="Znf_FYVE_PHD"/>
</dbReference>
<dbReference type="PANTHER" id="PTHR13793">
    <property type="entry name" value="PHD FINGER PROTEINS"/>
    <property type="match status" value="1"/>
</dbReference>
<keyword evidence="5" id="KW-0175">Coiled coil</keyword>
<feature type="region of interest" description="Disordered" evidence="6">
    <location>
        <begin position="218"/>
        <end position="249"/>
    </location>
</feature>
<evidence type="ECO:0000313" key="9">
    <source>
        <dbReference type="Proteomes" id="UP000025227"/>
    </source>
</evidence>
<dbReference type="InterPro" id="IPR013083">
    <property type="entry name" value="Znf_RING/FYVE/PHD"/>
</dbReference>
<feature type="compositionally biased region" description="Basic and acidic residues" evidence="6">
    <location>
        <begin position="384"/>
        <end position="396"/>
    </location>
</feature>
<feature type="region of interest" description="Disordered" evidence="6">
    <location>
        <begin position="656"/>
        <end position="692"/>
    </location>
</feature>
<dbReference type="InterPro" id="IPR049773">
    <property type="entry name" value="AF10-like_CC"/>
</dbReference>
<evidence type="ECO:0000259" key="7">
    <source>
        <dbReference type="PROSITE" id="PS50016"/>
    </source>
</evidence>
<dbReference type="InterPro" id="IPR050701">
    <property type="entry name" value="Histone_Mod_Regulator"/>
</dbReference>
<feature type="compositionally biased region" description="Polar residues" evidence="6">
    <location>
        <begin position="667"/>
        <end position="683"/>
    </location>
</feature>
<feature type="coiled-coil region" evidence="5">
    <location>
        <begin position="523"/>
        <end position="605"/>
    </location>
</feature>
<keyword evidence="1" id="KW-0479">Metal-binding</keyword>
<evidence type="ECO:0000256" key="3">
    <source>
        <dbReference type="ARBA" id="ARBA00022833"/>
    </source>
</evidence>
<sequence>MKEMLGGCCVCADENGWTDNPLIYCDGPGCEVAVHQGCYGIQEVPEGEWLCAKCHVAATTYSNGELSRNGSSNGVGHDMIKARCELCPFSYGALKRTEQKGWAHVICALYIPEVRFGDVHSMDPVILSDVPMERFEKLCYICANAGDSRAAQMGACMSCNKPGCKRGFHVTCAQQRGLLCEEGGGSKNVKYCGYCEHHLRKATADPAIKVVPPCRIRAHPSSSSQSSVPYEPTPPNSNNSGHMLVDPIPRSSLKRPEQVGTVIGLAQSSEDSHLINNFSPPLTTSSRSSVALDATPPLSSGGGAVLVVKQDHTLNGPPSANFNALVNAAVVQAAELTNHNRLGVTSGYVADANGHHDEKIVVDSAIISSGALTPATAKVATVKRSREPKAEYPEKAKRPRANHRTKSEKALRDLVGPIVSETVSDFHRERVADRTVTTDSRRMVTTNATPSTSHDMPVVSQQPIVTAQPAASTLIGTSPLAAVRPQGNVGPSNSTLPSSMEQLLERQWEQGSQFLISQAQFDVAQLLSCLHQLKSENIRLEEQLVQLNRRREHLIALTSRLSVPLGGHSQQQQQQQQQAQVQAQQQQQQQQQQAQQQQQQQIQQQQLMQQVPSVNHHQQGPVPTSIVSPHHSPIVVASTSVPPAGVEDSLTQLRSLASGTPRPTGRPPSQASTVPSTSSFGTSQHGGAGFIPHVQSRTTSISSAPVVATASSATLTTPSTSQPQLMPATSSAPVVSTELTANISPERLAALNPLINGGFLGRGNQMLGTGNAMDPLITSFLLSQAQHSQQQYLAGNSTANLLARFMMPPISGSNSVQGAGGMGK</sequence>
<evidence type="ECO:0000256" key="4">
    <source>
        <dbReference type="PROSITE-ProRule" id="PRU00146"/>
    </source>
</evidence>
<feature type="domain" description="PHD-type" evidence="7">
    <location>
        <begin position="136"/>
        <end position="198"/>
    </location>
</feature>
<dbReference type="GO" id="GO:0008270">
    <property type="term" value="F:zinc ion binding"/>
    <property type="evidence" value="ECO:0007669"/>
    <property type="project" value="UniProtKB-KW"/>
</dbReference>
<keyword evidence="9" id="KW-1185">Reference proteome</keyword>
<dbReference type="WBParaSite" id="HCON_00078770-00001">
    <property type="protein sequence ID" value="HCON_00078770-00001"/>
    <property type="gene ID" value="HCON_00078770"/>
</dbReference>
<dbReference type="GO" id="GO:0042393">
    <property type="term" value="F:histone binding"/>
    <property type="evidence" value="ECO:0007669"/>
    <property type="project" value="TreeGrafter"/>
</dbReference>
<feature type="region of interest" description="Disordered" evidence="6">
    <location>
        <begin position="609"/>
        <end position="629"/>
    </location>
</feature>
<dbReference type="AlphaFoldDB" id="A0A7I4YBW1"/>
<dbReference type="SUPFAM" id="SSF57903">
    <property type="entry name" value="FYVE/PHD zinc finger"/>
    <property type="match status" value="1"/>
</dbReference>
<evidence type="ECO:0000256" key="2">
    <source>
        <dbReference type="ARBA" id="ARBA00022771"/>
    </source>
</evidence>
<dbReference type="Pfam" id="PF13832">
    <property type="entry name" value="zf-HC5HC2H_2"/>
    <property type="match status" value="1"/>
</dbReference>
<evidence type="ECO:0000256" key="5">
    <source>
        <dbReference type="SAM" id="Coils"/>
    </source>
</evidence>
<feature type="domain" description="PHD-type" evidence="7">
    <location>
        <begin position="5"/>
        <end position="57"/>
    </location>
</feature>
<dbReference type="InterPro" id="IPR049781">
    <property type="entry name" value="AF10/AF17_PHD"/>
</dbReference>
<feature type="compositionally biased region" description="Polar residues" evidence="6">
    <location>
        <begin position="611"/>
        <end position="627"/>
    </location>
</feature>
<dbReference type="PROSITE" id="PS50016">
    <property type="entry name" value="ZF_PHD_2"/>
    <property type="match status" value="2"/>
</dbReference>
<feature type="region of interest" description="Disordered" evidence="6">
    <location>
        <begin position="274"/>
        <end position="295"/>
    </location>
</feature>
<keyword evidence="2 4" id="KW-0863">Zinc-finger</keyword>
<dbReference type="GO" id="GO:0005634">
    <property type="term" value="C:nucleus"/>
    <property type="evidence" value="ECO:0007669"/>
    <property type="project" value="TreeGrafter"/>
</dbReference>
<proteinExistence type="predicted"/>
<name>A0A7I4YBW1_HAECO</name>
<dbReference type="SMART" id="SM00249">
    <property type="entry name" value="PHD"/>
    <property type="match status" value="2"/>
</dbReference>
<dbReference type="InterPro" id="IPR019786">
    <property type="entry name" value="Zinc_finger_PHD-type_CS"/>
</dbReference>
<dbReference type="Proteomes" id="UP000025227">
    <property type="component" value="Unplaced"/>
</dbReference>
<dbReference type="InterPro" id="IPR001965">
    <property type="entry name" value="Znf_PHD"/>
</dbReference>
<evidence type="ECO:0000256" key="6">
    <source>
        <dbReference type="SAM" id="MobiDB-lite"/>
    </source>
</evidence>
<evidence type="ECO:0000256" key="1">
    <source>
        <dbReference type="ARBA" id="ARBA00022723"/>
    </source>
</evidence>
<dbReference type="InterPro" id="IPR034732">
    <property type="entry name" value="EPHD"/>
</dbReference>
<accession>A0A7I4YBW1</accession>
<feature type="domain" description="PHD-type" evidence="8">
    <location>
        <begin position="81"/>
        <end position="199"/>
    </location>
</feature>
<feature type="region of interest" description="Disordered" evidence="6">
    <location>
        <begin position="381"/>
        <end position="407"/>
    </location>
</feature>
<dbReference type="PANTHER" id="PTHR13793:SF164">
    <property type="entry name" value="ALHAMBRA, ISOFORM P"/>
    <property type="match status" value="1"/>
</dbReference>
<dbReference type="CDD" id="cd15574">
    <property type="entry name" value="PHD_AF10_AF17"/>
    <property type="match status" value="1"/>
</dbReference>
<dbReference type="GO" id="GO:0006357">
    <property type="term" value="P:regulation of transcription by RNA polymerase II"/>
    <property type="evidence" value="ECO:0007669"/>
    <property type="project" value="TreeGrafter"/>
</dbReference>
<protein>
    <submittedName>
        <fullName evidence="10">PHD-type domain-containing protein</fullName>
    </submittedName>
</protein>
<dbReference type="Gene3D" id="3.30.40.10">
    <property type="entry name" value="Zinc/RING finger domain, C3HC4 (zinc finger)"/>
    <property type="match status" value="2"/>
</dbReference>
<organism evidence="9 10">
    <name type="scientific">Haemonchus contortus</name>
    <name type="common">Barber pole worm</name>
    <dbReference type="NCBI Taxonomy" id="6289"/>
    <lineage>
        <taxon>Eukaryota</taxon>
        <taxon>Metazoa</taxon>
        <taxon>Ecdysozoa</taxon>
        <taxon>Nematoda</taxon>
        <taxon>Chromadorea</taxon>
        <taxon>Rhabditida</taxon>
        <taxon>Rhabditina</taxon>
        <taxon>Rhabditomorpha</taxon>
        <taxon>Strongyloidea</taxon>
        <taxon>Trichostrongylidae</taxon>
        <taxon>Haemonchus</taxon>
    </lineage>
</organism>
<reference evidence="10" key="1">
    <citation type="submission" date="2020-12" db="UniProtKB">
        <authorList>
            <consortium name="WormBaseParasite"/>
        </authorList>
    </citation>
    <scope>IDENTIFICATION</scope>
    <source>
        <strain evidence="10">MHco3</strain>
    </source>
</reference>
<dbReference type="Pfam" id="PF13831">
    <property type="entry name" value="PHD_2"/>
    <property type="match status" value="1"/>
</dbReference>
<keyword evidence="3" id="KW-0862">Zinc</keyword>
<dbReference type="PROSITE" id="PS51805">
    <property type="entry name" value="EPHD"/>
    <property type="match status" value="1"/>
</dbReference>
<dbReference type="GO" id="GO:0031491">
    <property type="term" value="F:nucleosome binding"/>
    <property type="evidence" value="ECO:0007669"/>
    <property type="project" value="TreeGrafter"/>
</dbReference>
<evidence type="ECO:0000313" key="10">
    <source>
        <dbReference type="WBParaSite" id="HCON_00078770-00001"/>
    </source>
</evidence>
<dbReference type="OMA" id="YQHRGSL"/>
<dbReference type="PROSITE" id="PS01359">
    <property type="entry name" value="ZF_PHD_1"/>
    <property type="match status" value="1"/>
</dbReference>
<feature type="compositionally biased region" description="Polar residues" evidence="6">
    <location>
        <begin position="274"/>
        <end position="289"/>
    </location>
</feature>
<evidence type="ECO:0000259" key="8">
    <source>
        <dbReference type="PROSITE" id="PS51805"/>
    </source>
</evidence>
<dbReference type="InterPro" id="IPR019787">
    <property type="entry name" value="Znf_PHD-finger"/>
</dbReference>
<dbReference type="OrthoDB" id="20839at2759"/>